<reference evidence="1 2" key="1">
    <citation type="journal article" date="2014" name="Agronomy (Basel)">
        <title>A Draft Genome Sequence for Ensete ventricosum, the Drought-Tolerant Tree Against Hunger.</title>
        <authorList>
            <person name="Harrison J."/>
            <person name="Moore K.A."/>
            <person name="Paszkiewicz K."/>
            <person name="Jones T."/>
            <person name="Grant M."/>
            <person name="Ambacheew D."/>
            <person name="Muzemil S."/>
            <person name="Studholme D.J."/>
        </authorList>
    </citation>
    <scope>NUCLEOTIDE SEQUENCE [LARGE SCALE GENOMIC DNA]</scope>
</reference>
<organism evidence="1 2">
    <name type="scientific">Ensete ventricosum</name>
    <name type="common">Abyssinian banana</name>
    <name type="synonym">Musa ensete</name>
    <dbReference type="NCBI Taxonomy" id="4639"/>
    <lineage>
        <taxon>Eukaryota</taxon>
        <taxon>Viridiplantae</taxon>
        <taxon>Streptophyta</taxon>
        <taxon>Embryophyta</taxon>
        <taxon>Tracheophyta</taxon>
        <taxon>Spermatophyta</taxon>
        <taxon>Magnoliopsida</taxon>
        <taxon>Liliopsida</taxon>
        <taxon>Zingiberales</taxon>
        <taxon>Musaceae</taxon>
        <taxon>Ensete</taxon>
    </lineage>
</organism>
<accession>A0A426XVK9</accession>
<evidence type="ECO:0000313" key="1">
    <source>
        <dbReference type="EMBL" id="RRT43321.1"/>
    </source>
</evidence>
<comment type="caution">
    <text evidence="1">The sequence shown here is derived from an EMBL/GenBank/DDBJ whole genome shotgun (WGS) entry which is preliminary data.</text>
</comment>
<protein>
    <submittedName>
        <fullName evidence="1">Uncharacterized protein</fullName>
    </submittedName>
</protein>
<proteinExistence type="predicted"/>
<dbReference type="AlphaFoldDB" id="A0A426XVK9"/>
<sequence length="103" mass="11860">MINYDRERKLQSNVGQSQVWALGRGSDDTVGTRRETHRKLTEGIRGLSRARQELIKGDRELARKVSGVRRKKTKRLTGRSYEVVEKLVGRFGLCPKKIGSRHR</sequence>
<gene>
    <name evidence="1" type="ORF">B296_00026779</name>
</gene>
<name>A0A426XVK9_ENSVE</name>
<dbReference type="EMBL" id="AMZH03017244">
    <property type="protein sequence ID" value="RRT43321.1"/>
    <property type="molecule type" value="Genomic_DNA"/>
</dbReference>
<evidence type="ECO:0000313" key="2">
    <source>
        <dbReference type="Proteomes" id="UP000287651"/>
    </source>
</evidence>
<dbReference type="Proteomes" id="UP000287651">
    <property type="component" value="Unassembled WGS sequence"/>
</dbReference>